<name>A0A9J6GFZ8_HAELO</name>
<keyword evidence="2" id="KW-1185">Reference proteome</keyword>
<evidence type="ECO:0000313" key="2">
    <source>
        <dbReference type="Proteomes" id="UP000821853"/>
    </source>
</evidence>
<comment type="caution">
    <text evidence="1">The sequence shown here is derived from an EMBL/GenBank/DDBJ whole genome shotgun (WGS) entry which is preliminary data.</text>
</comment>
<dbReference type="VEuPathDB" id="VectorBase:HLOH_041707"/>
<evidence type="ECO:0000313" key="1">
    <source>
        <dbReference type="EMBL" id="KAH9373735.1"/>
    </source>
</evidence>
<gene>
    <name evidence="1" type="ORF">HPB48_016581</name>
</gene>
<protein>
    <submittedName>
        <fullName evidence="1">Uncharacterized protein</fullName>
    </submittedName>
</protein>
<proteinExistence type="predicted"/>
<dbReference type="EMBL" id="JABSTR010000006">
    <property type="protein sequence ID" value="KAH9373735.1"/>
    <property type="molecule type" value="Genomic_DNA"/>
</dbReference>
<accession>A0A9J6GFZ8</accession>
<reference evidence="1 2" key="1">
    <citation type="journal article" date="2020" name="Cell">
        <title>Large-Scale Comparative Analyses of Tick Genomes Elucidate Their Genetic Diversity and Vector Capacities.</title>
        <authorList>
            <consortium name="Tick Genome and Microbiome Consortium (TIGMIC)"/>
            <person name="Jia N."/>
            <person name="Wang J."/>
            <person name="Shi W."/>
            <person name="Du L."/>
            <person name="Sun Y."/>
            <person name="Zhan W."/>
            <person name="Jiang J.F."/>
            <person name="Wang Q."/>
            <person name="Zhang B."/>
            <person name="Ji P."/>
            <person name="Bell-Sakyi L."/>
            <person name="Cui X.M."/>
            <person name="Yuan T.T."/>
            <person name="Jiang B.G."/>
            <person name="Yang W.F."/>
            <person name="Lam T.T."/>
            <person name="Chang Q.C."/>
            <person name="Ding S.J."/>
            <person name="Wang X.J."/>
            <person name="Zhu J.G."/>
            <person name="Ruan X.D."/>
            <person name="Zhao L."/>
            <person name="Wei J.T."/>
            <person name="Ye R.Z."/>
            <person name="Que T.C."/>
            <person name="Du C.H."/>
            <person name="Zhou Y.H."/>
            <person name="Cheng J.X."/>
            <person name="Dai P.F."/>
            <person name="Guo W.B."/>
            <person name="Han X.H."/>
            <person name="Huang E.J."/>
            <person name="Li L.F."/>
            <person name="Wei W."/>
            <person name="Gao Y.C."/>
            <person name="Liu J.Z."/>
            <person name="Shao H.Z."/>
            <person name="Wang X."/>
            <person name="Wang C.C."/>
            <person name="Yang T.C."/>
            <person name="Huo Q.B."/>
            <person name="Li W."/>
            <person name="Chen H.Y."/>
            <person name="Chen S.E."/>
            <person name="Zhou L.G."/>
            <person name="Ni X.B."/>
            <person name="Tian J.H."/>
            <person name="Sheng Y."/>
            <person name="Liu T."/>
            <person name="Pan Y.S."/>
            <person name="Xia L.Y."/>
            <person name="Li J."/>
            <person name="Zhao F."/>
            <person name="Cao W.C."/>
        </authorList>
    </citation>
    <scope>NUCLEOTIDE SEQUENCE [LARGE SCALE GENOMIC DNA]</scope>
    <source>
        <strain evidence="1">HaeL-2018</strain>
    </source>
</reference>
<dbReference type="AlphaFoldDB" id="A0A9J6GFZ8"/>
<dbReference type="Proteomes" id="UP000821853">
    <property type="component" value="Chromosome 4"/>
</dbReference>
<organism evidence="1 2">
    <name type="scientific">Haemaphysalis longicornis</name>
    <name type="common">Bush tick</name>
    <dbReference type="NCBI Taxonomy" id="44386"/>
    <lineage>
        <taxon>Eukaryota</taxon>
        <taxon>Metazoa</taxon>
        <taxon>Ecdysozoa</taxon>
        <taxon>Arthropoda</taxon>
        <taxon>Chelicerata</taxon>
        <taxon>Arachnida</taxon>
        <taxon>Acari</taxon>
        <taxon>Parasitiformes</taxon>
        <taxon>Ixodida</taxon>
        <taxon>Ixodoidea</taxon>
        <taxon>Ixodidae</taxon>
        <taxon>Haemaphysalinae</taxon>
        <taxon>Haemaphysalis</taxon>
    </lineage>
</organism>
<sequence>MNEDEVAGVFYCHVFSVLGRRFHFDDRGVVLTVRSLFHRNASGTAAAVGQSRHIDVDEAVRQWQQRDSARAFLWAKQLYILLWKNVYLKRLCRHYAAVLIEIVFLVALLMGIQEDSVVREPLVRRGDTVYEPTMASDFWNTQKDLAHITKVRASLHASSRCTLETEIVREIVKSIVG</sequence>